<comment type="caution">
    <text evidence="1">The sequence shown here is derived from an EMBL/GenBank/DDBJ whole genome shotgun (WGS) entry which is preliminary data.</text>
</comment>
<dbReference type="OrthoDB" id="6555979at2"/>
<evidence type="ECO:0000313" key="1">
    <source>
        <dbReference type="EMBL" id="PUX26904.1"/>
    </source>
</evidence>
<proteinExistence type="predicted"/>
<dbReference type="AlphaFoldDB" id="A0A2T7BAE6"/>
<name>A0A2T7BAE6_9ENTR</name>
<dbReference type="PROSITE" id="PS51257">
    <property type="entry name" value="PROKAR_LIPOPROTEIN"/>
    <property type="match status" value="1"/>
</dbReference>
<protein>
    <submittedName>
        <fullName evidence="1">Uncharacterized protein</fullName>
    </submittedName>
</protein>
<reference evidence="1" key="1">
    <citation type="submission" date="2016-12" db="EMBL/GenBank/DDBJ databases">
        <title>Analysis of the Molecular Diversity Among Cronobacter Species Isolated from Filth Flies Using a Pan Genomic DNA Microarray.</title>
        <authorList>
            <person name="Pava-Ripoll M."/>
            <person name="Tall B."/>
            <person name="Farber J."/>
            <person name="Fanning S."/>
            <person name="Lehner A."/>
            <person name="Stephan R."/>
            <person name="Pagotto F."/>
            <person name="Iverson C."/>
            <person name="Ziobro G."/>
            <person name="Miller A."/>
            <person name="Pearson R."/>
            <person name="Yan Q."/>
            <person name="Kim M."/>
            <person name="Jeong S."/>
            <person name="Park J."/>
            <person name="Jun S."/>
            <person name="Choi H."/>
            <person name="Chung T."/>
            <person name="Yoo Y."/>
            <person name="Park E."/>
            <person name="Hwang S."/>
            <person name="Lee B."/>
            <person name="Sathyamoorthy V."/>
            <person name="Carter L."/>
            <person name="Mammel M."/>
            <person name="Jackson S."/>
            <person name="Kothary M."/>
            <person name="Patel I."/>
            <person name="Grim C."/>
            <person name="Gopinath G."/>
            <person name="Gangiredla J."/>
            <person name="Chase H."/>
        </authorList>
    </citation>
    <scope>NUCLEOTIDE SEQUENCE [LARGE SCALE GENOMIC DNA]</scope>
    <source>
        <strain evidence="1">MOD1-Sh41s</strain>
    </source>
</reference>
<sequence>MPKNASPSVASKVRHLAAVHNISASCDSTSRMATTITRLAGDTVVLDNVEQLLVNLKRKGVLTKAESLSLQADYLEEKRQSRRKVRA</sequence>
<organism evidence="1">
    <name type="scientific">Cronobacter turicensis</name>
    <dbReference type="NCBI Taxonomy" id="413502"/>
    <lineage>
        <taxon>Bacteria</taxon>
        <taxon>Pseudomonadati</taxon>
        <taxon>Pseudomonadota</taxon>
        <taxon>Gammaproteobacteria</taxon>
        <taxon>Enterobacterales</taxon>
        <taxon>Enterobacteriaceae</taxon>
        <taxon>Cronobacter</taxon>
    </lineage>
</organism>
<dbReference type="RefSeq" id="WP_075197120.1">
    <property type="nucleotide sequence ID" value="NZ_CP187984.1"/>
</dbReference>
<gene>
    <name evidence="1" type="ORF">BS411_00455</name>
</gene>
<accession>A0A2T7BAE6</accession>
<dbReference type="EMBL" id="MSAG01000001">
    <property type="protein sequence ID" value="PUX26904.1"/>
    <property type="molecule type" value="Genomic_DNA"/>
</dbReference>